<dbReference type="AlphaFoldDB" id="A0A1F6VCP5"/>
<name>A0A1F6VCP5_9PROT</name>
<organism evidence="2 3">
    <name type="scientific">Candidatus Muproteobacteria bacterium RBG_16_60_9</name>
    <dbReference type="NCBI Taxonomy" id="1817755"/>
    <lineage>
        <taxon>Bacteria</taxon>
        <taxon>Pseudomonadati</taxon>
        <taxon>Pseudomonadota</taxon>
        <taxon>Candidatus Muproteobacteria</taxon>
    </lineage>
</organism>
<accession>A0A1F6VCP5</accession>
<evidence type="ECO:0000313" key="3">
    <source>
        <dbReference type="Proteomes" id="UP000179076"/>
    </source>
</evidence>
<sequence length="86" mass="9607">MHAGGGVMHGKCELGRRDVLTVGEMPQHPDGAMQLAVTRCENGTYWDRLRNARARNMQRHTRRAPETTTQERINKGKHGGAGCLRL</sequence>
<evidence type="ECO:0000256" key="1">
    <source>
        <dbReference type="SAM" id="MobiDB-lite"/>
    </source>
</evidence>
<dbReference type="EMBL" id="MFSP01000061">
    <property type="protein sequence ID" value="OGI67410.1"/>
    <property type="molecule type" value="Genomic_DNA"/>
</dbReference>
<dbReference type="Proteomes" id="UP000179076">
    <property type="component" value="Unassembled WGS sequence"/>
</dbReference>
<evidence type="ECO:0000313" key="2">
    <source>
        <dbReference type="EMBL" id="OGI67410.1"/>
    </source>
</evidence>
<feature type="region of interest" description="Disordered" evidence="1">
    <location>
        <begin position="54"/>
        <end position="86"/>
    </location>
</feature>
<protein>
    <submittedName>
        <fullName evidence="2">Uncharacterized protein</fullName>
    </submittedName>
</protein>
<reference evidence="2 3" key="1">
    <citation type="journal article" date="2016" name="Nat. Commun.">
        <title>Thousands of microbial genomes shed light on interconnected biogeochemical processes in an aquifer system.</title>
        <authorList>
            <person name="Anantharaman K."/>
            <person name="Brown C.T."/>
            <person name="Hug L.A."/>
            <person name="Sharon I."/>
            <person name="Castelle C.J."/>
            <person name="Probst A.J."/>
            <person name="Thomas B.C."/>
            <person name="Singh A."/>
            <person name="Wilkins M.J."/>
            <person name="Karaoz U."/>
            <person name="Brodie E.L."/>
            <person name="Williams K.H."/>
            <person name="Hubbard S.S."/>
            <person name="Banfield J.F."/>
        </authorList>
    </citation>
    <scope>NUCLEOTIDE SEQUENCE [LARGE SCALE GENOMIC DNA]</scope>
</reference>
<gene>
    <name evidence="2" type="ORF">A2W18_11895</name>
</gene>
<comment type="caution">
    <text evidence="2">The sequence shown here is derived from an EMBL/GenBank/DDBJ whole genome shotgun (WGS) entry which is preliminary data.</text>
</comment>
<proteinExistence type="predicted"/>